<proteinExistence type="predicted"/>
<accession>A0A371NCB3</accession>
<comment type="caution">
    <text evidence="1">The sequence shown here is derived from an EMBL/GenBank/DDBJ whole genome shotgun (WGS) entry which is preliminary data.</text>
</comment>
<dbReference type="AlphaFoldDB" id="A0A371NCB3"/>
<evidence type="ECO:0008006" key="3">
    <source>
        <dbReference type="Google" id="ProtNLM"/>
    </source>
</evidence>
<name>A0A371NCB3_9EURY</name>
<evidence type="ECO:0000313" key="1">
    <source>
        <dbReference type="EMBL" id="REE28153.1"/>
    </source>
</evidence>
<dbReference type="Proteomes" id="UP000256864">
    <property type="component" value="Unassembled WGS sequence"/>
</dbReference>
<dbReference type="RefSeq" id="WP_115891938.1">
    <property type="nucleotide sequence ID" value="NZ_QREL01000001.1"/>
</dbReference>
<evidence type="ECO:0000313" key="2">
    <source>
        <dbReference type="Proteomes" id="UP000256864"/>
    </source>
</evidence>
<organism evidence="1 2">
    <name type="scientific">Methanothermobacter defluvii</name>
    <dbReference type="NCBI Taxonomy" id="49339"/>
    <lineage>
        <taxon>Archaea</taxon>
        <taxon>Methanobacteriati</taxon>
        <taxon>Methanobacteriota</taxon>
        <taxon>Methanomada group</taxon>
        <taxon>Methanobacteria</taxon>
        <taxon>Methanobacteriales</taxon>
        <taxon>Methanobacteriaceae</taxon>
        <taxon>Methanothermobacter</taxon>
    </lineage>
</organism>
<reference evidence="1 2" key="1">
    <citation type="submission" date="2018-07" db="EMBL/GenBank/DDBJ databases">
        <title>Genomic Encyclopedia of Type Strains, Phase IV (KMG-IV): sequencing the most valuable type-strain genomes for metagenomic binning, comparative biology and taxonomic classification.</title>
        <authorList>
            <person name="Goeker M."/>
        </authorList>
    </citation>
    <scope>NUCLEOTIDE SEQUENCE [LARGE SCALE GENOMIC DNA]</scope>
    <source>
        <strain evidence="1 2">DSM 7466</strain>
    </source>
</reference>
<protein>
    <recommendedName>
        <fullName evidence="3">Polymerase nucleotidyl transferase domain-containing protein</fullName>
    </recommendedName>
</protein>
<gene>
    <name evidence="1" type="ORF">C7452_0152</name>
</gene>
<sequence>MRARIRDFIHTTDDLFFAVTSYLHPDGRIISFLRYIPDRHGERSLDSARYSKVSSDVAYRFLEDAHPEYLHHYDELGVLMMGVPHDRVEEILRPENRLEEIMESPSDPLLEKAVKIADTLHDAAGIPYRSMGVSGSILPGLYDPENSDIDFVVYGLKNHRLAMEAFGELKDDPSWPLMGLDEELLRRVYSKRIVDDTLSFREFCWYEMRKNNRGRVDGTLFDILAARDWSEIDGYWGDTTYEPHGTITIECTVTDALEAFDNPSRYLVEDVNVIEGPSVEIGEVVSFTHTYAGQAREGERIVARGKLERFTGKSEGYRVVVGTTREAMNEFIKLKDLRLE</sequence>
<keyword evidence="2" id="KW-1185">Reference proteome</keyword>
<dbReference type="EMBL" id="QREL01000001">
    <property type="protein sequence ID" value="REE28153.1"/>
    <property type="molecule type" value="Genomic_DNA"/>
</dbReference>